<reference evidence="2 3" key="1">
    <citation type="submission" date="2024-01" db="EMBL/GenBank/DDBJ databases">
        <title>The complete chloroplast genome sequence of Lithospermum erythrorhizon: insights into the phylogenetic relationship among Boraginaceae species and the maternal lineages of purple gromwells.</title>
        <authorList>
            <person name="Okada T."/>
            <person name="Watanabe K."/>
        </authorList>
    </citation>
    <scope>NUCLEOTIDE SEQUENCE [LARGE SCALE GENOMIC DNA]</scope>
</reference>
<protein>
    <submittedName>
        <fullName evidence="2">Uncharacterized protein</fullName>
    </submittedName>
</protein>
<keyword evidence="3" id="KW-1185">Reference proteome</keyword>
<name>A0AAV3NLR2_LITER</name>
<dbReference type="Proteomes" id="UP001454036">
    <property type="component" value="Unassembled WGS sequence"/>
</dbReference>
<dbReference type="EMBL" id="BAABME010000166">
    <property type="protein sequence ID" value="GAA0140287.1"/>
    <property type="molecule type" value="Genomic_DNA"/>
</dbReference>
<evidence type="ECO:0000313" key="3">
    <source>
        <dbReference type="Proteomes" id="UP001454036"/>
    </source>
</evidence>
<dbReference type="AlphaFoldDB" id="A0AAV3NLR2"/>
<evidence type="ECO:0000313" key="2">
    <source>
        <dbReference type="EMBL" id="GAA0140287.1"/>
    </source>
</evidence>
<gene>
    <name evidence="2" type="ORF">LIER_01666</name>
</gene>
<comment type="caution">
    <text evidence="2">The sequence shown here is derived from an EMBL/GenBank/DDBJ whole genome shotgun (WGS) entry which is preliminary data.</text>
</comment>
<accession>A0AAV3NLR2</accession>
<sequence>MPKDFWRSMLEPGMKWGHYPSDHEDIKELCHMYIEVEDTPEAEITSEAHQRTQEVPQSFTVTFTDDDMPEKDGDHNRLPVVGHLERRATSDSGHDIRLQPRRSTSNEKSIHPPSDRQIGDNIMVPCDRLHHL</sequence>
<organism evidence="2 3">
    <name type="scientific">Lithospermum erythrorhizon</name>
    <name type="common">Purple gromwell</name>
    <name type="synonym">Lithospermum officinale var. erythrorhizon</name>
    <dbReference type="NCBI Taxonomy" id="34254"/>
    <lineage>
        <taxon>Eukaryota</taxon>
        <taxon>Viridiplantae</taxon>
        <taxon>Streptophyta</taxon>
        <taxon>Embryophyta</taxon>
        <taxon>Tracheophyta</taxon>
        <taxon>Spermatophyta</taxon>
        <taxon>Magnoliopsida</taxon>
        <taxon>eudicotyledons</taxon>
        <taxon>Gunneridae</taxon>
        <taxon>Pentapetalae</taxon>
        <taxon>asterids</taxon>
        <taxon>lamiids</taxon>
        <taxon>Boraginales</taxon>
        <taxon>Boraginaceae</taxon>
        <taxon>Boraginoideae</taxon>
        <taxon>Lithospermeae</taxon>
        <taxon>Lithospermum</taxon>
    </lineage>
</organism>
<feature type="region of interest" description="Disordered" evidence="1">
    <location>
        <begin position="85"/>
        <end position="121"/>
    </location>
</feature>
<feature type="compositionally biased region" description="Basic and acidic residues" evidence="1">
    <location>
        <begin position="85"/>
        <end position="118"/>
    </location>
</feature>
<evidence type="ECO:0000256" key="1">
    <source>
        <dbReference type="SAM" id="MobiDB-lite"/>
    </source>
</evidence>
<proteinExistence type="predicted"/>